<dbReference type="InterPro" id="IPR050784">
    <property type="entry name" value="IAP"/>
</dbReference>
<dbReference type="GO" id="GO:0005634">
    <property type="term" value="C:nucleus"/>
    <property type="evidence" value="ECO:0007669"/>
    <property type="project" value="TreeGrafter"/>
</dbReference>
<organism evidence="2 3">
    <name type="scientific">Rotaria magnacalcarata</name>
    <dbReference type="NCBI Taxonomy" id="392030"/>
    <lineage>
        <taxon>Eukaryota</taxon>
        <taxon>Metazoa</taxon>
        <taxon>Spiralia</taxon>
        <taxon>Gnathifera</taxon>
        <taxon>Rotifera</taxon>
        <taxon>Eurotatoria</taxon>
        <taxon>Bdelloidea</taxon>
        <taxon>Philodinida</taxon>
        <taxon>Philodinidae</taxon>
        <taxon>Rotaria</taxon>
    </lineage>
</organism>
<gene>
    <name evidence="2" type="ORF">BYL167_LOCUS7442</name>
</gene>
<feature type="compositionally biased region" description="Basic and acidic residues" evidence="1">
    <location>
        <begin position="450"/>
        <end position="459"/>
    </location>
</feature>
<dbReference type="PANTHER" id="PTHR10044:SF139">
    <property type="entry name" value="DEATH-ASSOCIATED INHIBITOR OF APOPTOSIS 2"/>
    <property type="match status" value="1"/>
</dbReference>
<dbReference type="GO" id="GO:0005737">
    <property type="term" value="C:cytoplasm"/>
    <property type="evidence" value="ECO:0007669"/>
    <property type="project" value="TreeGrafter"/>
</dbReference>
<evidence type="ECO:0000256" key="1">
    <source>
        <dbReference type="SAM" id="MobiDB-lite"/>
    </source>
</evidence>
<dbReference type="EMBL" id="CAJOBH010001932">
    <property type="protein sequence ID" value="CAF3880893.1"/>
    <property type="molecule type" value="Genomic_DNA"/>
</dbReference>
<feature type="region of interest" description="Disordered" evidence="1">
    <location>
        <begin position="94"/>
        <end position="125"/>
    </location>
</feature>
<dbReference type="SUPFAM" id="SSF57924">
    <property type="entry name" value="Inhibitor of apoptosis (IAP) repeat"/>
    <property type="match status" value="6"/>
</dbReference>
<evidence type="ECO:0000313" key="3">
    <source>
        <dbReference type="Proteomes" id="UP000681967"/>
    </source>
</evidence>
<sequence length="1081" mass="123100">MNFRSKTEPQRISALRDRIQLIIQSKQKVGVHSVCHMTAAGFQYIGNGDTARCKDCGLEASNWTLDMNPFTIHSQRRPDCPFVCSVLTSSLSNPSISTASTVNTSTSEEPESQSKRRKIDTGASKPISHTLIEADSLQQVRRRTFSHWPHRSTIPFSAQMIEAGFFGCSVDDRVICIYCNLICQQWIPRADDPCEVHKTLSPNCPYVKSKLTRPAISAINIDDGSSTESNNNIFRVPCHAAYSEIPKRYESFTNWPNTDVPSIEDLVRAGFFYAGSNNSVTCFHCNGSLKNLRLNDNPTIEHARWFPHCAYAKQLCGDHLHRKIQESKRAQQERSRSNQVNERTDFIGMPNTNRRINSEQLLICDESTLSRHVAARLDLPISQRLLNQNFKLSIIKRCWEDQLRLKCDNFVSEYDLYIACLVLQKQVTHIDGKKENIVIPSLKMKQIRHEAEVQREEPHVTTSPALDTDQSSSIHVSNGTTHASATSSQSSSHLRLQSNVNENQEETKTTPTNNNVNQSQVSEVANSCMICSIKEKQLACLPCVLVQTYWQYYNLCKCYDEKDDLIISFNKKNHRRKGVFLLAAKLIRPAASSIIIVNENSTANTSDIRSGTASNLGPLRSNDIVFTASCNPTYSEIPKRHASYATWPIEDLPPVDDLVRTGFFYTGTRDIVTCFYCNGSLQNWGPNDNPMIEHARWFPHCAYSRQLCGEELCRKIQESKRAQQERARANESNDGTVPNELPNSNTPPPTTNSRQLLIPDESTLSRLVAARLDLPISQALLHQNFKLPIIKRCWEDQLRLKHDDFESECDLYTACLILQKQIEHIDGKEENIVIPRIKMKEIREHEKQIVVDLVNEKKILIANELSFKNWPHISPSPMEMIEGGWCRNSRMSPDCTICLYCGIEYHNWNTNDNPLNIHQRLSPSCRFVRLSRQMYSSSLPTKPLSEVLTKEIVANAVTERNSKLIVTSRSYFSLPQNRQTSLNTFPGGLPKNAEDIIRSGFYYSGKSTNLQCYNCRYSFNNIHDCPSGEINVVHRDQSPNCSYARLLPIQSETMSSSNFDFENYQSIPTYYIYHDFFCFSI</sequence>
<name>A0A8S2L2T5_9BILA</name>
<feature type="compositionally biased region" description="Low complexity" evidence="1">
    <location>
        <begin position="481"/>
        <end position="498"/>
    </location>
</feature>
<dbReference type="GO" id="GO:0051726">
    <property type="term" value="P:regulation of cell cycle"/>
    <property type="evidence" value="ECO:0007669"/>
    <property type="project" value="TreeGrafter"/>
</dbReference>
<feature type="compositionally biased region" description="Basic and acidic residues" evidence="1">
    <location>
        <begin position="326"/>
        <end position="336"/>
    </location>
</feature>
<feature type="compositionally biased region" description="Polar residues" evidence="1">
    <location>
        <begin position="94"/>
        <end position="107"/>
    </location>
</feature>
<dbReference type="Pfam" id="PF00653">
    <property type="entry name" value="BIR"/>
    <property type="match status" value="6"/>
</dbReference>
<feature type="region of interest" description="Disordered" evidence="1">
    <location>
        <begin position="326"/>
        <end position="349"/>
    </location>
</feature>
<dbReference type="PANTHER" id="PTHR10044">
    <property type="entry name" value="INHIBITOR OF APOPTOSIS"/>
    <property type="match status" value="1"/>
</dbReference>
<proteinExistence type="predicted"/>
<protein>
    <submittedName>
        <fullName evidence="2">Uncharacterized protein</fullName>
    </submittedName>
</protein>
<dbReference type="AlphaFoldDB" id="A0A8S2L2T5"/>
<dbReference type="Proteomes" id="UP000681967">
    <property type="component" value="Unassembled WGS sequence"/>
</dbReference>
<dbReference type="GO" id="GO:0031398">
    <property type="term" value="P:positive regulation of protein ubiquitination"/>
    <property type="evidence" value="ECO:0007669"/>
    <property type="project" value="TreeGrafter"/>
</dbReference>
<dbReference type="GO" id="GO:0043027">
    <property type="term" value="F:cysteine-type endopeptidase inhibitor activity involved in apoptotic process"/>
    <property type="evidence" value="ECO:0007669"/>
    <property type="project" value="TreeGrafter"/>
</dbReference>
<dbReference type="SMART" id="SM00238">
    <property type="entry name" value="BIR"/>
    <property type="match status" value="6"/>
</dbReference>
<reference evidence="2" key="1">
    <citation type="submission" date="2021-02" db="EMBL/GenBank/DDBJ databases">
        <authorList>
            <person name="Nowell W R."/>
        </authorList>
    </citation>
    <scope>NUCLEOTIDE SEQUENCE</scope>
</reference>
<dbReference type="GO" id="GO:0043066">
    <property type="term" value="P:negative regulation of apoptotic process"/>
    <property type="evidence" value="ECO:0007669"/>
    <property type="project" value="TreeGrafter"/>
</dbReference>
<accession>A0A8S2L2T5</accession>
<feature type="region of interest" description="Disordered" evidence="1">
    <location>
        <begin position="450"/>
        <end position="518"/>
    </location>
</feature>
<dbReference type="CDD" id="cd00022">
    <property type="entry name" value="BIR"/>
    <property type="match status" value="4"/>
</dbReference>
<feature type="compositionally biased region" description="Polar residues" evidence="1">
    <location>
        <begin position="460"/>
        <end position="480"/>
    </location>
</feature>
<comment type="caution">
    <text evidence="2">The sequence shown here is derived from an EMBL/GenBank/DDBJ whole genome shotgun (WGS) entry which is preliminary data.</text>
</comment>
<dbReference type="InterPro" id="IPR001370">
    <property type="entry name" value="BIR_rpt"/>
</dbReference>
<dbReference type="Gene3D" id="1.10.1170.10">
    <property type="entry name" value="Inhibitor Of Apoptosis Protein (2mihbC-IAP-1), Chain A"/>
    <property type="match status" value="6"/>
</dbReference>
<evidence type="ECO:0000313" key="2">
    <source>
        <dbReference type="EMBL" id="CAF3880893.1"/>
    </source>
</evidence>
<dbReference type="GO" id="GO:0061630">
    <property type="term" value="F:ubiquitin protein ligase activity"/>
    <property type="evidence" value="ECO:0007669"/>
    <property type="project" value="TreeGrafter"/>
</dbReference>
<dbReference type="PROSITE" id="PS50143">
    <property type="entry name" value="BIR_REPEAT_2"/>
    <property type="match status" value="6"/>
</dbReference>
<feature type="region of interest" description="Disordered" evidence="1">
    <location>
        <begin position="723"/>
        <end position="755"/>
    </location>
</feature>